<feature type="transmembrane region" description="Helical" evidence="1">
    <location>
        <begin position="254"/>
        <end position="270"/>
    </location>
</feature>
<dbReference type="Proteomes" id="UP001515100">
    <property type="component" value="Unassembled WGS sequence"/>
</dbReference>
<name>A0A641ASF7_9ACTN</name>
<evidence type="ECO:0000256" key="1">
    <source>
        <dbReference type="SAM" id="Phobius"/>
    </source>
</evidence>
<dbReference type="InterPro" id="IPR030802">
    <property type="entry name" value="Permease_MalE"/>
</dbReference>
<keyword evidence="1" id="KW-1133">Transmembrane helix</keyword>
<keyword evidence="1" id="KW-0472">Membrane</keyword>
<dbReference type="Pfam" id="PF02405">
    <property type="entry name" value="MlaE"/>
    <property type="match status" value="1"/>
</dbReference>
<feature type="transmembrane region" description="Helical" evidence="1">
    <location>
        <begin position="97"/>
        <end position="124"/>
    </location>
</feature>
<gene>
    <name evidence="2" type="ORF">ESP62_002715</name>
</gene>
<dbReference type="OrthoDB" id="5243306at2"/>
<comment type="caution">
    <text evidence="2">The sequence shown here is derived from an EMBL/GenBank/DDBJ whole genome shotgun (WGS) entry which is preliminary data.</text>
</comment>
<organism evidence="2 3">
    <name type="scientific">Aeromicrobium fastidiosum</name>
    <dbReference type="NCBI Taxonomy" id="52699"/>
    <lineage>
        <taxon>Bacteria</taxon>
        <taxon>Bacillati</taxon>
        <taxon>Actinomycetota</taxon>
        <taxon>Actinomycetes</taxon>
        <taxon>Propionibacteriales</taxon>
        <taxon>Nocardioidaceae</taxon>
        <taxon>Aeromicrobium</taxon>
    </lineage>
</organism>
<protein>
    <submittedName>
        <fullName evidence="2">ABC transporter permease</fullName>
    </submittedName>
</protein>
<keyword evidence="1" id="KW-0812">Transmembrane</keyword>
<keyword evidence="3" id="KW-1185">Reference proteome</keyword>
<proteinExistence type="predicted"/>
<feature type="transmembrane region" description="Helical" evidence="1">
    <location>
        <begin position="144"/>
        <end position="171"/>
    </location>
</feature>
<reference evidence="2" key="1">
    <citation type="submission" date="2019-09" db="EMBL/GenBank/DDBJ databases">
        <authorList>
            <person name="Li J."/>
        </authorList>
    </citation>
    <scope>NUCLEOTIDE SEQUENCE [LARGE SCALE GENOMIC DNA]</scope>
    <source>
        <strain evidence="2">NRBC 14897</strain>
    </source>
</reference>
<feature type="transmembrane region" description="Helical" evidence="1">
    <location>
        <begin position="282"/>
        <end position="306"/>
    </location>
</feature>
<dbReference type="GO" id="GO:0005548">
    <property type="term" value="F:phospholipid transporter activity"/>
    <property type="evidence" value="ECO:0007669"/>
    <property type="project" value="TreeGrafter"/>
</dbReference>
<dbReference type="PANTHER" id="PTHR30188">
    <property type="entry name" value="ABC TRANSPORTER PERMEASE PROTEIN-RELATED"/>
    <property type="match status" value="1"/>
</dbReference>
<dbReference type="GO" id="GO:0043190">
    <property type="term" value="C:ATP-binding cassette (ABC) transporter complex"/>
    <property type="evidence" value="ECO:0007669"/>
    <property type="project" value="InterPro"/>
</dbReference>
<dbReference type="PANTHER" id="PTHR30188:SF4">
    <property type="entry name" value="PROTEIN TRIGALACTOSYLDIACYLGLYCEROL 1, CHLOROPLASTIC"/>
    <property type="match status" value="1"/>
</dbReference>
<dbReference type="AlphaFoldDB" id="A0A641ASF7"/>
<accession>A0A641ASF7</accession>
<dbReference type="EMBL" id="SDPP02000001">
    <property type="protein sequence ID" value="KAA1380899.1"/>
    <property type="molecule type" value="Genomic_DNA"/>
</dbReference>
<sequence>MSRHAGARAIEVLPRQLEPRSGAVRAGQQRHRERVAGGGARLYVADDDDKERVPGVPLLGVVSRGLSVVGDVFALGLDTARASVRRPFAAREVLEQFWFVVSVSWIPAILVAIPFGAVIALQLGTLTVQVGAQSFTGAASVLAVIQQAAPIVTTLVIAGAGGAAICADLGSRRIRDEIDAMRVMGVSPVQRLVVPRVIACIGAAVLLNGLVSVVGVLGGYFFNVIVQGGTPGAYLASFTALAQIQDLYVGELKAVIFGFIAGVIACHRGLNTAPGPKGVGDSVNQSVVVTFLMLFFVNFVITTLYLQLVPGKGA</sequence>
<evidence type="ECO:0000313" key="2">
    <source>
        <dbReference type="EMBL" id="KAA1380899.1"/>
    </source>
</evidence>
<evidence type="ECO:0000313" key="3">
    <source>
        <dbReference type="Proteomes" id="UP001515100"/>
    </source>
</evidence>